<keyword evidence="3" id="KW-1185">Reference proteome</keyword>
<feature type="region of interest" description="Disordered" evidence="1">
    <location>
        <begin position="178"/>
        <end position="206"/>
    </location>
</feature>
<name>A0ABI7VRP9_FELCA</name>
<dbReference type="Proteomes" id="UP000823872">
    <property type="component" value="Chromosome X"/>
</dbReference>
<dbReference type="InterPro" id="IPR043184">
    <property type="entry name" value="ECM2"/>
</dbReference>
<evidence type="ECO:0000313" key="2">
    <source>
        <dbReference type="Ensembl" id="ENSFCTP00005000836.1"/>
    </source>
</evidence>
<reference evidence="2" key="2">
    <citation type="submission" date="2025-08" db="UniProtKB">
        <authorList>
            <consortium name="Ensembl"/>
        </authorList>
    </citation>
    <scope>IDENTIFICATION</scope>
    <source>
        <strain evidence="2">breed Abyssinian</strain>
    </source>
</reference>
<feature type="compositionally biased region" description="Low complexity" evidence="1">
    <location>
        <begin position="186"/>
        <end position="195"/>
    </location>
</feature>
<feature type="compositionally biased region" description="Polar residues" evidence="1">
    <location>
        <begin position="315"/>
        <end position="339"/>
    </location>
</feature>
<dbReference type="PANTHER" id="PTHR46544:SF2">
    <property type="entry name" value="EXTRACELLULAR MATRIX PROTEIN 2-RELATED"/>
    <property type="match status" value="1"/>
</dbReference>
<organism evidence="2 3">
    <name type="scientific">Felis catus</name>
    <name type="common">Cat</name>
    <name type="synonym">Felis silvestris catus</name>
    <dbReference type="NCBI Taxonomy" id="9685"/>
    <lineage>
        <taxon>Eukaryota</taxon>
        <taxon>Metazoa</taxon>
        <taxon>Chordata</taxon>
        <taxon>Craniata</taxon>
        <taxon>Vertebrata</taxon>
        <taxon>Euteleostomi</taxon>
        <taxon>Mammalia</taxon>
        <taxon>Eutheria</taxon>
        <taxon>Laurasiatheria</taxon>
        <taxon>Carnivora</taxon>
        <taxon>Feliformia</taxon>
        <taxon>Felidae</taxon>
        <taxon>Felinae</taxon>
        <taxon>Felis</taxon>
    </lineage>
</organism>
<evidence type="ECO:0000313" key="3">
    <source>
        <dbReference type="Proteomes" id="UP000823872"/>
    </source>
</evidence>
<dbReference type="PANTHER" id="PTHR46544">
    <property type="entry name" value="EXTRACELLULAR MATRIX PROTEIN 2-RELATED"/>
    <property type="match status" value="1"/>
</dbReference>
<reference evidence="2 3" key="1">
    <citation type="submission" date="2021-02" db="EMBL/GenBank/DDBJ databases">
        <title>Safari Cat Assemblies.</title>
        <authorList>
            <person name="Bredemeyer K.R."/>
            <person name="Murphy W.J."/>
        </authorList>
    </citation>
    <scope>NUCLEOTIDE SEQUENCE [LARGE SCALE GENOMIC DNA]</scope>
</reference>
<feature type="region of interest" description="Disordered" evidence="1">
    <location>
        <begin position="315"/>
        <end position="342"/>
    </location>
</feature>
<sequence length="410" mass="44169">MATSHPWPFSPYTACSTRGWTETADHPTWPASLPAGSWRPSTCPTTRWCTCLPSATGPSAPATTPQPHKRIPGYAFAHTKPGLELLSLSHESLCTDGVHGVCFLGLRASLTRPLLDRNQLRAVPRGLGGLRGLRGLRRSHKKIRQVPLNSICVTLQWLRTPTSSPRTWKTALLTGAASCPPPSPASEPASAVWSSGPSRGQGLGRDPGIPAPLCSLGLVGEGGGQVYLHLIFALLTERSRRPSCFRCSHFPLTAEAPSLSKWPSRVPRWSALEHNKCISFKPRSLHQPPSLPPGFKLHLRAGCLLCRQLRGPASRSFSKSLPSPTHPGQGTEVPSSSAPSHLGARLTSVAQDSISTSLQEASPSQVWTDTDGLCWQSRLMWRPLVPALRPKTTHTHTCTKAGDTPHPSSP</sequence>
<protein>
    <submittedName>
        <fullName evidence="2">Uncharacterized protein</fullName>
    </submittedName>
</protein>
<reference evidence="2" key="3">
    <citation type="submission" date="2025-09" db="UniProtKB">
        <authorList>
            <consortium name="Ensembl"/>
        </authorList>
    </citation>
    <scope>IDENTIFICATION</scope>
    <source>
        <strain evidence="2">breed Abyssinian</strain>
    </source>
</reference>
<proteinExistence type="predicted"/>
<dbReference type="Ensembl" id="ENSFCTT00005001686.1">
    <property type="protein sequence ID" value="ENSFCTP00005000836.1"/>
    <property type="gene ID" value="ENSFCTG00005000648.1"/>
</dbReference>
<accession>A0ABI7VRP9</accession>
<evidence type="ECO:0000256" key="1">
    <source>
        <dbReference type="SAM" id="MobiDB-lite"/>
    </source>
</evidence>